<dbReference type="RefSeq" id="WP_129481131.1">
    <property type="nucleotide sequence ID" value="NZ_SBAO01000009.1"/>
</dbReference>
<proteinExistence type="predicted"/>
<name>A0A4Q2L4L5_9FUSO</name>
<evidence type="ECO:0000313" key="2">
    <source>
        <dbReference type="Proteomes" id="UP000289216"/>
    </source>
</evidence>
<dbReference type="EMBL" id="SBAP01000002">
    <property type="protein sequence ID" value="RXZ71403.1"/>
    <property type="molecule type" value="Genomic_DNA"/>
</dbReference>
<dbReference type="Proteomes" id="UP000289216">
    <property type="component" value="Unassembled WGS sequence"/>
</dbReference>
<sequence length="160" mass="18184">MAIPSKGPISLNDIRQNLGVYGPISLNDYRVRALAKKPSGTISLKDCYKQSAKNVYKLVVERNGEGDYGYDLGRFGSITPQKLNGKTITSFFIYDSYIALKTEDTKPYFKEVTLGYEDRVITLQQAYYTKYRYGGYDDYIIEKIQRSAGKGIEIRLTAKE</sequence>
<organism evidence="1 2">
    <name type="scientific">Fusobacterium necrophorum</name>
    <dbReference type="NCBI Taxonomy" id="859"/>
    <lineage>
        <taxon>Bacteria</taxon>
        <taxon>Fusobacteriati</taxon>
        <taxon>Fusobacteriota</taxon>
        <taxon>Fusobacteriia</taxon>
        <taxon>Fusobacteriales</taxon>
        <taxon>Fusobacteriaceae</taxon>
        <taxon>Fusobacterium</taxon>
    </lineage>
</organism>
<evidence type="ECO:0000313" key="1">
    <source>
        <dbReference type="EMBL" id="RXZ71403.1"/>
    </source>
</evidence>
<protein>
    <submittedName>
        <fullName evidence="1">Uncharacterized protein</fullName>
    </submittedName>
</protein>
<reference evidence="1 2" key="1">
    <citation type="submission" date="2019-01" db="EMBL/GenBank/DDBJ databases">
        <title>Fusobacterium necrophorum Isolated From the Uterus of Dairy Cows.</title>
        <authorList>
            <person name="Francis A.M."/>
        </authorList>
    </citation>
    <scope>NUCLEOTIDE SEQUENCE [LARGE SCALE GENOMIC DNA]</scope>
    <source>
        <strain evidence="1 2">KG35</strain>
    </source>
</reference>
<accession>A0A4Q2L4L5</accession>
<dbReference type="AlphaFoldDB" id="A0A4Q2L4L5"/>
<comment type="caution">
    <text evidence="1">The sequence shown here is derived from an EMBL/GenBank/DDBJ whole genome shotgun (WGS) entry which is preliminary data.</text>
</comment>
<gene>
    <name evidence="1" type="ORF">EPT53_01215</name>
</gene>